<keyword evidence="1" id="KW-1133">Transmembrane helix</keyword>
<name>A0A9Q4IFI9_9CORY</name>
<dbReference type="EMBL" id="JANRML010000001">
    <property type="protein sequence ID" value="MCZ2220039.1"/>
    <property type="molecule type" value="Genomic_DNA"/>
</dbReference>
<keyword evidence="1" id="KW-0812">Transmembrane</keyword>
<evidence type="ECO:0000256" key="1">
    <source>
        <dbReference type="SAM" id="Phobius"/>
    </source>
</evidence>
<accession>A0A9Q4IFI9</accession>
<evidence type="ECO:0000313" key="3">
    <source>
        <dbReference type="Proteomes" id="UP001071110"/>
    </source>
</evidence>
<proteinExistence type="predicted"/>
<dbReference type="AlphaFoldDB" id="A0A9Q4IFI9"/>
<sequence>MSIVGPLAQGSISEYHLLAVLLALAALGFVFVVALDRHLEIEHPGTDGLGGGIDRLDERGRLDVAVGRKKLKSPRHKICDGVFRWCPEGDLNPHVR</sequence>
<dbReference type="Proteomes" id="UP001071110">
    <property type="component" value="Unassembled WGS sequence"/>
</dbReference>
<keyword evidence="3" id="KW-1185">Reference proteome</keyword>
<feature type="transmembrane region" description="Helical" evidence="1">
    <location>
        <begin position="15"/>
        <end position="35"/>
    </location>
</feature>
<protein>
    <submittedName>
        <fullName evidence="2">Uncharacterized protein</fullName>
    </submittedName>
</protein>
<comment type="caution">
    <text evidence="2">The sequence shown here is derived from an EMBL/GenBank/DDBJ whole genome shotgun (WGS) entry which is preliminary data.</text>
</comment>
<evidence type="ECO:0000313" key="2">
    <source>
        <dbReference type="EMBL" id="MCZ2220039.1"/>
    </source>
</evidence>
<organism evidence="2 3">
    <name type="scientific">Corynebacterium pilbarense</name>
    <dbReference type="NCBI Taxonomy" id="1288393"/>
    <lineage>
        <taxon>Bacteria</taxon>
        <taxon>Bacillati</taxon>
        <taxon>Actinomycetota</taxon>
        <taxon>Actinomycetes</taxon>
        <taxon>Mycobacteriales</taxon>
        <taxon>Corynebacteriaceae</taxon>
        <taxon>Corynebacterium</taxon>
    </lineage>
</organism>
<keyword evidence="1" id="KW-0472">Membrane</keyword>
<reference evidence="2" key="1">
    <citation type="submission" date="2022-08" db="EMBL/GenBank/DDBJ databases">
        <title>Corynebacterium sp. nov., isolated from clinical breast specimens.</title>
        <authorList>
            <person name="Zhang T."/>
        </authorList>
    </citation>
    <scope>NUCLEOTIDE SEQUENCE</scope>
    <source>
        <strain evidence="2">CCUG 57942</strain>
    </source>
</reference>
<gene>
    <name evidence="2" type="ORF">NUW87_01430</name>
</gene>
<dbReference type="RefSeq" id="WP_269026945.1">
    <property type="nucleotide sequence ID" value="NZ_BAABDP010000009.1"/>
</dbReference>